<dbReference type="AlphaFoldDB" id="A0A1M7ZVU5"/>
<accession>A0A1M7ZVU5</accession>
<protein>
    <submittedName>
        <fullName evidence="1">Outer membrane protein beta-barrel domain-containing protein</fullName>
    </submittedName>
</protein>
<evidence type="ECO:0000313" key="1">
    <source>
        <dbReference type="EMBL" id="SHO72910.1"/>
    </source>
</evidence>
<dbReference type="EMBL" id="FRYK01000002">
    <property type="protein sequence ID" value="SHO72910.1"/>
    <property type="molecule type" value="Genomic_DNA"/>
</dbReference>
<dbReference type="OrthoDB" id="947434at2"/>
<reference evidence="2" key="1">
    <citation type="submission" date="2016-12" db="EMBL/GenBank/DDBJ databases">
        <authorList>
            <person name="Varghese N."/>
            <person name="Submissions S."/>
        </authorList>
    </citation>
    <scope>NUCLEOTIDE SEQUENCE [LARGE SCALE GENOMIC DNA]</scope>
    <source>
        <strain evidence="2">DSM 18830</strain>
    </source>
</reference>
<organism evidence="1 2">
    <name type="scientific">Flavobacterium cucumis</name>
    <dbReference type="NCBI Taxonomy" id="416016"/>
    <lineage>
        <taxon>Bacteria</taxon>
        <taxon>Pseudomonadati</taxon>
        <taxon>Bacteroidota</taxon>
        <taxon>Flavobacteriia</taxon>
        <taxon>Flavobacteriales</taxon>
        <taxon>Flavobacteriaceae</taxon>
        <taxon>Flavobacterium</taxon>
    </lineage>
</organism>
<keyword evidence="2" id="KW-1185">Reference proteome</keyword>
<name>A0A1M7ZVU5_9FLAO</name>
<evidence type="ECO:0000313" key="2">
    <source>
        <dbReference type="Proteomes" id="UP000184611"/>
    </source>
</evidence>
<sequence length="207" mass="23597">MKKTYYLLLITLFVSNNFYSQKLKYGLYLGFNAYDIEIEGPYSASGATSKTNIGVFADYQLNNRFGIKSNIFLNKTTETNYSVSTDVGYFSDIFGDVTYSSFQFQGLSKFDVRKNYDSGFYLLAGFRFSQIGNIKFEENQELEDELLKKSNFGALLGFGTSITKYANFEILADRNISNPFKLTDDKSKNLGVYFNLNINISSFLNEN</sequence>
<dbReference type="STRING" id="416016.SAMN05443547_1256"/>
<dbReference type="RefSeq" id="WP_073582573.1">
    <property type="nucleotide sequence ID" value="NZ_CBCSEA010000015.1"/>
</dbReference>
<dbReference type="Proteomes" id="UP000184611">
    <property type="component" value="Unassembled WGS sequence"/>
</dbReference>
<gene>
    <name evidence="1" type="ORF">SAMN05443547_1256</name>
</gene>
<proteinExistence type="predicted"/>